<reference evidence="4" key="1">
    <citation type="journal article" date="2019" name="Int. J. Syst. Evol. Microbiol.">
        <title>The Global Catalogue of Microorganisms (GCM) 10K type strain sequencing project: providing services to taxonomists for standard genome sequencing and annotation.</title>
        <authorList>
            <consortium name="The Broad Institute Genomics Platform"/>
            <consortium name="The Broad Institute Genome Sequencing Center for Infectious Disease"/>
            <person name="Wu L."/>
            <person name="Ma J."/>
        </authorList>
    </citation>
    <scope>NUCLEOTIDE SEQUENCE [LARGE SCALE GENOMIC DNA]</scope>
    <source>
        <strain evidence="4">NBRC 111980</strain>
    </source>
</reference>
<comment type="caution">
    <text evidence="3">The sequence shown here is derived from an EMBL/GenBank/DDBJ whole genome shotgun (WGS) entry which is preliminary data.</text>
</comment>
<protein>
    <recommendedName>
        <fullName evidence="2">Cupin type-2 domain-containing protein</fullName>
    </recommendedName>
</protein>
<feature type="chain" id="PRO_5046853450" description="Cupin type-2 domain-containing protein" evidence="1">
    <location>
        <begin position="26"/>
        <end position="147"/>
    </location>
</feature>
<dbReference type="Gene3D" id="2.60.120.10">
    <property type="entry name" value="Jelly Rolls"/>
    <property type="match status" value="1"/>
</dbReference>
<evidence type="ECO:0000313" key="4">
    <source>
        <dbReference type="Proteomes" id="UP001156670"/>
    </source>
</evidence>
<dbReference type="PANTHER" id="PTHR38599">
    <property type="entry name" value="CUPIN DOMAIN PROTEIN (AFU_ORTHOLOGUE AFUA_3G13620)"/>
    <property type="match status" value="1"/>
</dbReference>
<dbReference type="InterPro" id="IPR011051">
    <property type="entry name" value="RmlC_Cupin_sf"/>
</dbReference>
<dbReference type="InterPro" id="IPR013096">
    <property type="entry name" value="Cupin_2"/>
</dbReference>
<dbReference type="Pfam" id="PF07883">
    <property type="entry name" value="Cupin_2"/>
    <property type="match status" value="1"/>
</dbReference>
<dbReference type="CDD" id="cd02234">
    <property type="entry name" value="cupin_BLR7677-like"/>
    <property type="match status" value="1"/>
</dbReference>
<feature type="signal peptide" evidence="1">
    <location>
        <begin position="1"/>
        <end position="25"/>
    </location>
</feature>
<dbReference type="PANTHER" id="PTHR38599:SF1">
    <property type="entry name" value="CUPIN DOMAIN PROTEIN (AFU_ORTHOLOGUE AFUA_3G13620)"/>
    <property type="match status" value="1"/>
</dbReference>
<keyword evidence="4" id="KW-1185">Reference proteome</keyword>
<proteinExistence type="predicted"/>
<name>A0ABQ5XQD6_9GAMM</name>
<gene>
    <name evidence="3" type="ORF">GCM10007901_24470</name>
</gene>
<dbReference type="EMBL" id="BSOB01000018">
    <property type="protein sequence ID" value="GLQ93496.1"/>
    <property type="molecule type" value="Genomic_DNA"/>
</dbReference>
<dbReference type="SUPFAM" id="SSF51182">
    <property type="entry name" value="RmlC-like cupins"/>
    <property type="match status" value="1"/>
</dbReference>
<feature type="domain" description="Cupin type-2" evidence="2">
    <location>
        <begin position="63"/>
        <end position="132"/>
    </location>
</feature>
<organism evidence="3 4">
    <name type="scientific">Dyella acidisoli</name>
    <dbReference type="NCBI Taxonomy" id="1867834"/>
    <lineage>
        <taxon>Bacteria</taxon>
        <taxon>Pseudomonadati</taxon>
        <taxon>Pseudomonadota</taxon>
        <taxon>Gammaproteobacteria</taxon>
        <taxon>Lysobacterales</taxon>
        <taxon>Rhodanobacteraceae</taxon>
        <taxon>Dyella</taxon>
    </lineage>
</organism>
<dbReference type="Proteomes" id="UP001156670">
    <property type="component" value="Unassembled WGS sequence"/>
</dbReference>
<sequence length="147" mass="15970">MRMLKTFRFNTFGLLLFLLASGVAATQSAEDASASSKPPMAHVSELMTKALKDYPGKEGKMILVTYPPGSVDPVHRHYAHAFVYVLEGSIVMGLNGGKQVTLGPGQTFYEGPDDVHTAGRNASRTKPAKFVVFLLKDQNKPILVPVH</sequence>
<keyword evidence="1" id="KW-0732">Signal</keyword>
<dbReference type="InterPro" id="IPR014710">
    <property type="entry name" value="RmlC-like_jellyroll"/>
</dbReference>
<accession>A0ABQ5XQD6</accession>
<evidence type="ECO:0000259" key="2">
    <source>
        <dbReference type="Pfam" id="PF07883"/>
    </source>
</evidence>
<evidence type="ECO:0000256" key="1">
    <source>
        <dbReference type="SAM" id="SignalP"/>
    </source>
</evidence>
<dbReference type="RefSeq" id="WP_284321206.1">
    <property type="nucleotide sequence ID" value="NZ_BSOB01000018.1"/>
</dbReference>
<evidence type="ECO:0000313" key="3">
    <source>
        <dbReference type="EMBL" id="GLQ93496.1"/>
    </source>
</evidence>